<dbReference type="EMBL" id="ANOF01000034">
    <property type="protein sequence ID" value="EMI28471.1"/>
    <property type="molecule type" value="Genomic_DNA"/>
</dbReference>
<name>M5SAF4_9BACT</name>
<gene>
    <name evidence="1" type="ORF">RESH_00946</name>
</gene>
<sequence>MSELMPRKGEINDKDMQSEVRRNNIIEELRKVSSKPIPCFILGMTRIHYGDEPETGRWIPSDCLEECRQYSRFFFPRHAEEWKQMILPYDNIAGGGCQGCVLVFGTRETQDVCDVLKREGRTLFSLFDPRRGDGALVPGVRYSCVHRPKPNASHADQKAPPIPPGFDSEDVVIYLIDQDLLERSDEATRAYVNAALEPVEKPYRVNRQFVLGEFKKTKVQVFPQFESAADVQYPEEVIQWEFEVEIHDLVRSVAEVTRNSSRNASLDLLHPGDWETRIPSDTMPKSLEENIPPDHEMTEKIKIGRWAYWWLRRLEAAPKPQLEDGKPVTQESLEQAAQRIFSEDASVSRKTLKRRANEYAKLAKLPG</sequence>
<proteinExistence type="predicted"/>
<dbReference type="RefSeq" id="WP_008664169.1">
    <property type="nucleotide sequence ID" value="NZ_ANOF01000034.1"/>
</dbReference>
<protein>
    <submittedName>
        <fullName evidence="1">Uncharacterized protein</fullName>
    </submittedName>
</protein>
<organism evidence="1 2">
    <name type="scientific">Rhodopirellula europaea SH398</name>
    <dbReference type="NCBI Taxonomy" id="1263868"/>
    <lineage>
        <taxon>Bacteria</taxon>
        <taxon>Pseudomonadati</taxon>
        <taxon>Planctomycetota</taxon>
        <taxon>Planctomycetia</taxon>
        <taxon>Pirellulales</taxon>
        <taxon>Pirellulaceae</taxon>
        <taxon>Rhodopirellula</taxon>
    </lineage>
</organism>
<dbReference type="AlphaFoldDB" id="M5SAF4"/>
<dbReference type="Proteomes" id="UP000011996">
    <property type="component" value="Unassembled WGS sequence"/>
</dbReference>
<evidence type="ECO:0000313" key="1">
    <source>
        <dbReference type="EMBL" id="EMI28471.1"/>
    </source>
</evidence>
<accession>M5SAF4</accession>
<reference evidence="1 2" key="1">
    <citation type="journal article" date="2013" name="Mar. Genomics">
        <title>Expression of sulfatases in Rhodopirellula baltica and the diversity of sulfatases in the genus Rhodopirellula.</title>
        <authorList>
            <person name="Wegner C.E."/>
            <person name="Richter-Heitmann T."/>
            <person name="Klindworth A."/>
            <person name="Klockow C."/>
            <person name="Richter M."/>
            <person name="Achstetter T."/>
            <person name="Glockner F.O."/>
            <person name="Harder J."/>
        </authorList>
    </citation>
    <scope>NUCLEOTIDE SEQUENCE [LARGE SCALE GENOMIC DNA]</scope>
    <source>
        <strain evidence="1 2">SH398</strain>
    </source>
</reference>
<comment type="caution">
    <text evidence="1">The sequence shown here is derived from an EMBL/GenBank/DDBJ whole genome shotgun (WGS) entry which is preliminary data.</text>
</comment>
<dbReference type="OrthoDB" id="9803687at2"/>
<evidence type="ECO:0000313" key="2">
    <source>
        <dbReference type="Proteomes" id="UP000011996"/>
    </source>
</evidence>
<dbReference type="PATRIC" id="fig|1263868.3.peg.1022"/>
<dbReference type="STRING" id="1263868.RESH_00946"/>